<comment type="caution">
    <text evidence="2">The sequence shown here is derived from an EMBL/GenBank/DDBJ whole genome shotgun (WGS) entry which is preliminary data.</text>
</comment>
<evidence type="ECO:0000256" key="1">
    <source>
        <dbReference type="SAM" id="MobiDB-lite"/>
    </source>
</evidence>
<evidence type="ECO:0000313" key="2">
    <source>
        <dbReference type="EMBL" id="TNN67084.1"/>
    </source>
</evidence>
<proteinExistence type="predicted"/>
<dbReference type="EMBL" id="SRLO01000210">
    <property type="protein sequence ID" value="TNN67084.1"/>
    <property type="molecule type" value="Genomic_DNA"/>
</dbReference>
<feature type="region of interest" description="Disordered" evidence="1">
    <location>
        <begin position="1"/>
        <end position="50"/>
    </location>
</feature>
<reference evidence="2 3" key="1">
    <citation type="submission" date="2019-03" db="EMBL/GenBank/DDBJ databases">
        <title>First draft genome of Liparis tanakae, snailfish: a comprehensive survey of snailfish specific genes.</title>
        <authorList>
            <person name="Kim W."/>
            <person name="Song I."/>
            <person name="Jeong J.-H."/>
            <person name="Kim D."/>
            <person name="Kim S."/>
            <person name="Ryu S."/>
            <person name="Song J.Y."/>
            <person name="Lee S.K."/>
        </authorList>
    </citation>
    <scope>NUCLEOTIDE SEQUENCE [LARGE SCALE GENOMIC DNA]</scope>
    <source>
        <tissue evidence="2">Muscle</tissue>
    </source>
</reference>
<accession>A0A4Z2HQ47</accession>
<protein>
    <submittedName>
        <fullName evidence="2">Uncharacterized protein</fullName>
    </submittedName>
</protein>
<evidence type="ECO:0000313" key="3">
    <source>
        <dbReference type="Proteomes" id="UP000314294"/>
    </source>
</evidence>
<name>A0A4Z2HQ47_9TELE</name>
<keyword evidence="3" id="KW-1185">Reference proteome</keyword>
<gene>
    <name evidence="2" type="ORF">EYF80_022730</name>
</gene>
<dbReference type="AlphaFoldDB" id="A0A4Z2HQ47"/>
<organism evidence="2 3">
    <name type="scientific">Liparis tanakae</name>
    <name type="common">Tanaka's snailfish</name>
    <dbReference type="NCBI Taxonomy" id="230148"/>
    <lineage>
        <taxon>Eukaryota</taxon>
        <taxon>Metazoa</taxon>
        <taxon>Chordata</taxon>
        <taxon>Craniata</taxon>
        <taxon>Vertebrata</taxon>
        <taxon>Euteleostomi</taxon>
        <taxon>Actinopterygii</taxon>
        <taxon>Neopterygii</taxon>
        <taxon>Teleostei</taxon>
        <taxon>Neoteleostei</taxon>
        <taxon>Acanthomorphata</taxon>
        <taxon>Eupercaria</taxon>
        <taxon>Perciformes</taxon>
        <taxon>Cottioidei</taxon>
        <taxon>Cottales</taxon>
        <taxon>Liparidae</taxon>
        <taxon>Liparis</taxon>
    </lineage>
</organism>
<feature type="compositionally biased region" description="Polar residues" evidence="1">
    <location>
        <begin position="33"/>
        <end position="42"/>
    </location>
</feature>
<sequence length="76" mass="8164">MRPDVSKIPAPSSFPRETDTGKAQPVKFRVSVSPPTNGNPGSFSLPGRRAGNTFTWAFSRNQSQTLHALPAASKPQ</sequence>
<dbReference type="Proteomes" id="UP000314294">
    <property type="component" value="Unassembled WGS sequence"/>
</dbReference>